<dbReference type="AlphaFoldDB" id="A0A1A9HXL2"/>
<dbReference type="STRING" id="1176587.A8C56_02375"/>
<gene>
    <name evidence="2" type="ORF">A8C56_02375</name>
</gene>
<feature type="chain" id="PRO_5008389569" description="Adhesin domain-containing protein" evidence="1">
    <location>
        <begin position="23"/>
        <end position="302"/>
    </location>
</feature>
<evidence type="ECO:0008006" key="4">
    <source>
        <dbReference type="Google" id="ProtNLM"/>
    </source>
</evidence>
<keyword evidence="3" id="KW-1185">Reference proteome</keyword>
<keyword evidence="1" id="KW-0732">Signal</keyword>
<proteinExistence type="predicted"/>
<sequence>MTKHIKLFSFFILLLVYSTVYASGNDWNYEKRKSFTQSYPLSSSSKVSVKNSFGNVTINHWAQSEVKVNVTIVVKASTDEAAQSILNSIDIESNGGANPYFETKINGRNQGRNHGRNSSSSMQINYEVYIPANTNLKIVNSFGNTTVPDRKGNIAIFQSYGDLKTGALPNISQLSVEFGSLSSQLLVNTNATLKFSKVKIEKLSGNFDGNFEFCTKPEIRFTNDIHKINIDAKYSDLIITLPAGFDADFNISTKFGRVKNNSSIRLDDNDGKNFTEIRYNSPSNNSQRKVYIRSEFGKVQLQ</sequence>
<evidence type="ECO:0000313" key="3">
    <source>
        <dbReference type="Proteomes" id="UP000077667"/>
    </source>
</evidence>
<organism evidence="2 3">
    <name type="scientific">Niabella ginsenosidivorans</name>
    <dbReference type="NCBI Taxonomy" id="1176587"/>
    <lineage>
        <taxon>Bacteria</taxon>
        <taxon>Pseudomonadati</taxon>
        <taxon>Bacteroidota</taxon>
        <taxon>Chitinophagia</taxon>
        <taxon>Chitinophagales</taxon>
        <taxon>Chitinophagaceae</taxon>
        <taxon>Niabella</taxon>
    </lineage>
</organism>
<dbReference type="KEGG" id="nia:A8C56_02375"/>
<dbReference type="RefSeq" id="WP_067751526.1">
    <property type="nucleotide sequence ID" value="NZ_CP015772.1"/>
</dbReference>
<evidence type="ECO:0000313" key="2">
    <source>
        <dbReference type="EMBL" id="ANH79973.1"/>
    </source>
</evidence>
<dbReference type="Proteomes" id="UP000077667">
    <property type="component" value="Chromosome"/>
</dbReference>
<protein>
    <recommendedName>
        <fullName evidence="4">Adhesin domain-containing protein</fullName>
    </recommendedName>
</protein>
<feature type="signal peptide" evidence="1">
    <location>
        <begin position="1"/>
        <end position="22"/>
    </location>
</feature>
<dbReference type="EMBL" id="CP015772">
    <property type="protein sequence ID" value="ANH79973.1"/>
    <property type="molecule type" value="Genomic_DNA"/>
</dbReference>
<reference evidence="2 3" key="1">
    <citation type="submission" date="2016-05" db="EMBL/GenBank/DDBJ databases">
        <title>Niabella ginsenosidivorans BS26 whole genome sequencing.</title>
        <authorList>
            <person name="Im W.T."/>
            <person name="Siddiqi M.Z."/>
        </authorList>
    </citation>
    <scope>NUCLEOTIDE SEQUENCE [LARGE SCALE GENOMIC DNA]</scope>
    <source>
        <strain evidence="2 3">BS26</strain>
    </source>
</reference>
<evidence type="ECO:0000256" key="1">
    <source>
        <dbReference type="SAM" id="SignalP"/>
    </source>
</evidence>
<accession>A0A1A9HXL2</accession>
<name>A0A1A9HXL2_9BACT</name>
<dbReference type="OrthoDB" id="1117657at2"/>